<name>A0A7J0ECG1_9ERIC</name>
<evidence type="ECO:0000313" key="2">
    <source>
        <dbReference type="EMBL" id="GFY83866.1"/>
    </source>
</evidence>
<proteinExistence type="predicted"/>
<organism evidence="2 3">
    <name type="scientific">Actinidia rufa</name>
    <dbReference type="NCBI Taxonomy" id="165716"/>
    <lineage>
        <taxon>Eukaryota</taxon>
        <taxon>Viridiplantae</taxon>
        <taxon>Streptophyta</taxon>
        <taxon>Embryophyta</taxon>
        <taxon>Tracheophyta</taxon>
        <taxon>Spermatophyta</taxon>
        <taxon>Magnoliopsida</taxon>
        <taxon>eudicotyledons</taxon>
        <taxon>Gunneridae</taxon>
        <taxon>Pentapetalae</taxon>
        <taxon>asterids</taxon>
        <taxon>Ericales</taxon>
        <taxon>Actinidiaceae</taxon>
        <taxon>Actinidia</taxon>
    </lineage>
</organism>
<protein>
    <submittedName>
        <fullName evidence="2">Uncharacterized protein</fullName>
    </submittedName>
</protein>
<dbReference type="Proteomes" id="UP000585474">
    <property type="component" value="Unassembled WGS sequence"/>
</dbReference>
<gene>
    <name evidence="2" type="ORF">Acr_03g0006400</name>
</gene>
<accession>A0A7J0ECG1</accession>
<comment type="caution">
    <text evidence="2">The sequence shown here is derived from an EMBL/GenBank/DDBJ whole genome shotgun (WGS) entry which is preliminary data.</text>
</comment>
<dbReference type="EMBL" id="BJWL01000003">
    <property type="protein sequence ID" value="GFY83866.1"/>
    <property type="molecule type" value="Genomic_DNA"/>
</dbReference>
<dbReference type="AlphaFoldDB" id="A0A7J0ECG1"/>
<evidence type="ECO:0000313" key="3">
    <source>
        <dbReference type="Proteomes" id="UP000585474"/>
    </source>
</evidence>
<sequence>MAQIWTFRQRSSLIVRSIFLRLERRHKEGGDEREREGRVEEHEIWLFSASVKRFLIGMLHHRWWPLLFLSFLENILTIGFCVKRKWTALSV</sequence>
<keyword evidence="1" id="KW-1133">Transmembrane helix</keyword>
<feature type="transmembrane region" description="Helical" evidence="1">
    <location>
        <begin position="63"/>
        <end position="82"/>
    </location>
</feature>
<reference evidence="2 3" key="1">
    <citation type="submission" date="2019-07" db="EMBL/GenBank/DDBJ databases">
        <title>De Novo Assembly of kiwifruit Actinidia rufa.</title>
        <authorList>
            <person name="Sugita-Konishi S."/>
            <person name="Sato K."/>
            <person name="Mori E."/>
            <person name="Abe Y."/>
            <person name="Kisaki G."/>
            <person name="Hamano K."/>
            <person name="Suezawa K."/>
            <person name="Otani M."/>
            <person name="Fukuda T."/>
            <person name="Manabe T."/>
            <person name="Gomi K."/>
            <person name="Tabuchi M."/>
            <person name="Akimitsu K."/>
            <person name="Kataoka I."/>
        </authorList>
    </citation>
    <scope>NUCLEOTIDE SEQUENCE [LARGE SCALE GENOMIC DNA]</scope>
    <source>
        <strain evidence="3">cv. Fuchu</strain>
    </source>
</reference>
<keyword evidence="1" id="KW-0472">Membrane</keyword>
<evidence type="ECO:0000256" key="1">
    <source>
        <dbReference type="SAM" id="Phobius"/>
    </source>
</evidence>
<keyword evidence="3" id="KW-1185">Reference proteome</keyword>
<keyword evidence="1" id="KW-0812">Transmembrane</keyword>